<accession>A0ABP9L433</accession>
<dbReference type="Proteomes" id="UP001501083">
    <property type="component" value="Unassembled WGS sequence"/>
</dbReference>
<dbReference type="EMBL" id="BAABKY010000001">
    <property type="protein sequence ID" value="GAA5068759.1"/>
    <property type="molecule type" value="Genomic_DNA"/>
</dbReference>
<evidence type="ECO:0008006" key="3">
    <source>
        <dbReference type="Google" id="ProtNLM"/>
    </source>
</evidence>
<gene>
    <name evidence="1" type="ORF">GCM10025759_04850</name>
</gene>
<organism evidence="1 2">
    <name type="scientific">Lysobacter panacisoli</name>
    <dbReference type="NCBI Taxonomy" id="1255263"/>
    <lineage>
        <taxon>Bacteria</taxon>
        <taxon>Pseudomonadati</taxon>
        <taxon>Pseudomonadota</taxon>
        <taxon>Gammaproteobacteria</taxon>
        <taxon>Lysobacterales</taxon>
        <taxon>Lysobacteraceae</taxon>
        <taxon>Lysobacter</taxon>
    </lineage>
</organism>
<protein>
    <recommendedName>
        <fullName evidence="3">DUF892 family protein</fullName>
    </recommendedName>
</protein>
<proteinExistence type="predicted"/>
<comment type="caution">
    <text evidence="1">The sequence shown here is derived from an EMBL/GenBank/DDBJ whole genome shotgun (WGS) entry which is preliminary data.</text>
</comment>
<keyword evidence="2" id="KW-1185">Reference proteome</keyword>
<dbReference type="InterPro" id="IPR009078">
    <property type="entry name" value="Ferritin-like_SF"/>
</dbReference>
<evidence type="ECO:0000313" key="1">
    <source>
        <dbReference type="EMBL" id="GAA5068759.1"/>
    </source>
</evidence>
<name>A0ABP9L433_9GAMM</name>
<dbReference type="SUPFAM" id="SSF47240">
    <property type="entry name" value="Ferritin-like"/>
    <property type="match status" value="1"/>
</dbReference>
<evidence type="ECO:0000313" key="2">
    <source>
        <dbReference type="Proteomes" id="UP001501083"/>
    </source>
</evidence>
<sequence>MEWDMAKKTSVDIAQVHELLYQALETEVGGIDIYTTAIKCAVNDDLRKEWGEYLGETRTHRAVLLNVFEMLELDPDTRSPGRDVVAHIGASLVEAMNLAKRSGDARAAELVATECVVLAETKDHGNWELIGKVAEQATGEMARVLKQAHDAVEQDEDHHLYHTKGWSRELWLQSLGIPAVLPPPEEVKQVETAIGASRAEQSRDKMLKH</sequence>
<reference evidence="2" key="1">
    <citation type="journal article" date="2019" name="Int. J. Syst. Evol. Microbiol.">
        <title>The Global Catalogue of Microorganisms (GCM) 10K type strain sequencing project: providing services to taxonomists for standard genome sequencing and annotation.</title>
        <authorList>
            <consortium name="The Broad Institute Genomics Platform"/>
            <consortium name="The Broad Institute Genome Sequencing Center for Infectious Disease"/>
            <person name="Wu L."/>
            <person name="Ma J."/>
        </authorList>
    </citation>
    <scope>NUCLEOTIDE SEQUENCE [LARGE SCALE GENOMIC DNA]</scope>
    <source>
        <strain evidence="2">JCM 19212</strain>
    </source>
</reference>